<sequence>MTLDTWLVSISNWYEAKQYDQIETLETLLYSAPNSVWGPALTDDQSKAIACWLDGCLRVFEHTKYHNTKKAYQTLQYASAKLEVAAFNSAADIDIKDWCLKRLQHLTVLSLEFCNQQQDQSTWNKKAHSLIEMHVKLMASLSWNESLNSSNTPNLMSPH</sequence>
<dbReference type="Proteomes" id="UP000032427">
    <property type="component" value="Chromosome 2"/>
</dbReference>
<evidence type="ECO:0000313" key="1">
    <source>
        <dbReference type="EMBL" id="CED57686.1"/>
    </source>
</evidence>
<protein>
    <recommendedName>
        <fullName evidence="3">Transcriptional regulator</fullName>
    </recommendedName>
</protein>
<reference evidence="2" key="1">
    <citation type="submission" date="2014-09" db="EMBL/GenBank/DDBJ databases">
        <authorList>
            <person name="Hjerde E."/>
        </authorList>
    </citation>
    <scope>NUCLEOTIDE SEQUENCE [LARGE SCALE GENOMIC DNA]</scope>
    <source>
        <strain evidence="2">06/09/139</strain>
    </source>
</reference>
<evidence type="ECO:0000313" key="2">
    <source>
        <dbReference type="Proteomes" id="UP000032427"/>
    </source>
</evidence>
<dbReference type="STRING" id="80852.AWOD_II_1067"/>
<accession>A0A090I7W0</accession>
<keyword evidence="2" id="KW-1185">Reference proteome</keyword>
<dbReference type="HOGENOM" id="CLU_116329_0_0_6"/>
<dbReference type="PATRIC" id="fig|80852.17.peg.3869"/>
<evidence type="ECO:0008006" key="3">
    <source>
        <dbReference type="Google" id="ProtNLM"/>
    </source>
</evidence>
<organism evidence="1 2">
    <name type="scientific">Aliivibrio wodanis</name>
    <dbReference type="NCBI Taxonomy" id="80852"/>
    <lineage>
        <taxon>Bacteria</taxon>
        <taxon>Pseudomonadati</taxon>
        <taxon>Pseudomonadota</taxon>
        <taxon>Gammaproteobacteria</taxon>
        <taxon>Vibrionales</taxon>
        <taxon>Vibrionaceae</taxon>
        <taxon>Aliivibrio</taxon>
    </lineage>
</organism>
<dbReference type="GeneID" id="28543321"/>
<dbReference type="EMBL" id="LN554847">
    <property type="protein sequence ID" value="CED57686.1"/>
    <property type="molecule type" value="Genomic_DNA"/>
</dbReference>
<proteinExistence type="predicted"/>
<dbReference type="OrthoDB" id="5916324at2"/>
<name>A0A090I7W0_9GAMM</name>
<gene>
    <name evidence="1" type="ORF">AWOD_II_1067</name>
</gene>
<dbReference type="AlphaFoldDB" id="A0A090I7W0"/>
<dbReference type="KEGG" id="awd:AWOD_II_1067"/>